<evidence type="ECO:0000313" key="2">
    <source>
        <dbReference type="Proteomes" id="UP000290567"/>
    </source>
</evidence>
<comment type="caution">
    <text evidence="1">The sequence shown here is derived from an EMBL/GenBank/DDBJ whole genome shotgun (WGS) entry which is preliminary data.</text>
</comment>
<dbReference type="Gene3D" id="3.40.50.2300">
    <property type="match status" value="1"/>
</dbReference>
<accession>A0A4P5PLG3</accession>
<evidence type="ECO:0000313" key="1">
    <source>
        <dbReference type="EMBL" id="GCF94113.1"/>
    </source>
</evidence>
<reference evidence="2" key="1">
    <citation type="submission" date="2019-02" db="EMBL/GenBank/DDBJ databases">
        <title>Draft genome sequence of Enterococcus sp. Gos25-1.</title>
        <authorList>
            <person name="Tanaka N."/>
            <person name="Shiwa Y."/>
            <person name="Fujita N."/>
        </authorList>
    </citation>
    <scope>NUCLEOTIDE SEQUENCE [LARGE SCALE GENOMIC DNA]</scope>
    <source>
        <strain evidence="2">Gos25-1</strain>
    </source>
</reference>
<name>A0A4P5PLG3_9ENTE</name>
<proteinExistence type="predicted"/>
<keyword evidence="2" id="KW-1185">Reference proteome</keyword>
<gene>
    <name evidence="1" type="ORF">NRIC_20040</name>
</gene>
<organism evidence="1 2">
    <name type="scientific">Enterococcus florum</name>
    <dbReference type="NCBI Taxonomy" id="2480627"/>
    <lineage>
        <taxon>Bacteria</taxon>
        <taxon>Bacillati</taxon>
        <taxon>Bacillota</taxon>
        <taxon>Bacilli</taxon>
        <taxon>Lactobacillales</taxon>
        <taxon>Enterococcaceae</taxon>
        <taxon>Enterococcus</taxon>
    </lineage>
</organism>
<dbReference type="Proteomes" id="UP000290567">
    <property type="component" value="Unassembled WGS sequence"/>
</dbReference>
<sequence length="133" mass="15390">MIHNDIDKLNELLETLHAKEIVIEIAISTSEIVKSKIKNTFHVNVVGTFGAREGVRWLSENNVDLVVTTIPLELKSIPVVQVNPYFSEDDQESIYRFFTKSLSKNYCPSSRLALLYHLKKRKLFQKNFLRVLI</sequence>
<dbReference type="AlphaFoldDB" id="A0A4P5PLG3"/>
<dbReference type="EMBL" id="BJCC01000015">
    <property type="protein sequence ID" value="GCF94113.1"/>
    <property type="molecule type" value="Genomic_DNA"/>
</dbReference>
<protein>
    <submittedName>
        <fullName evidence="1">Uncharacterized protein</fullName>
    </submittedName>
</protein>
<dbReference type="CDD" id="cd05568">
    <property type="entry name" value="PTS_IIB_bgl_like"/>
    <property type="match status" value="1"/>
</dbReference>
<dbReference type="RefSeq" id="WP_146622555.1">
    <property type="nucleotide sequence ID" value="NZ_BJCC01000015.1"/>
</dbReference>